<dbReference type="Pfam" id="PF01940">
    <property type="entry name" value="DUF92"/>
    <property type="match status" value="1"/>
</dbReference>
<comment type="subcellular location">
    <subcellularLocation>
        <location evidence="1">Membrane</location>
        <topology evidence="1">Multi-pass membrane protein</topology>
    </subcellularLocation>
</comment>
<dbReference type="GO" id="GO:0016020">
    <property type="term" value="C:membrane"/>
    <property type="evidence" value="ECO:0007669"/>
    <property type="project" value="UniProtKB-SubCell"/>
</dbReference>
<gene>
    <name evidence="7" type="ORF">CDCA_CDCA17G4433</name>
</gene>
<evidence type="ECO:0000256" key="2">
    <source>
        <dbReference type="ARBA" id="ARBA00009012"/>
    </source>
</evidence>
<name>A0AAV9J1D5_CYACA</name>
<dbReference type="EMBL" id="JANCYW010000017">
    <property type="protein sequence ID" value="KAK4538408.1"/>
    <property type="molecule type" value="Genomic_DNA"/>
</dbReference>
<feature type="transmembrane region" description="Helical" evidence="6">
    <location>
        <begin position="160"/>
        <end position="180"/>
    </location>
</feature>
<organism evidence="7 8">
    <name type="scientific">Cyanidium caldarium</name>
    <name type="common">Red alga</name>
    <dbReference type="NCBI Taxonomy" id="2771"/>
    <lineage>
        <taxon>Eukaryota</taxon>
        <taxon>Rhodophyta</taxon>
        <taxon>Bangiophyceae</taxon>
        <taxon>Cyanidiales</taxon>
        <taxon>Cyanidiaceae</taxon>
        <taxon>Cyanidium</taxon>
    </lineage>
</organism>
<evidence type="ECO:0000256" key="3">
    <source>
        <dbReference type="ARBA" id="ARBA00022692"/>
    </source>
</evidence>
<dbReference type="Proteomes" id="UP001301350">
    <property type="component" value="Unassembled WGS sequence"/>
</dbReference>
<proteinExistence type="inferred from homology"/>
<keyword evidence="5 6" id="KW-0472">Membrane</keyword>
<evidence type="ECO:0000313" key="7">
    <source>
        <dbReference type="EMBL" id="KAK4538408.1"/>
    </source>
</evidence>
<dbReference type="AlphaFoldDB" id="A0AAV9J1D5"/>
<evidence type="ECO:0008006" key="9">
    <source>
        <dbReference type="Google" id="ProtNLM"/>
    </source>
</evidence>
<feature type="transmembrane region" description="Helical" evidence="6">
    <location>
        <begin position="269"/>
        <end position="290"/>
    </location>
</feature>
<dbReference type="PANTHER" id="PTHR13353">
    <property type="entry name" value="TRANSMEMBRANE PROTEIN 19"/>
    <property type="match status" value="1"/>
</dbReference>
<accession>A0AAV9J1D5</accession>
<feature type="transmembrane region" description="Helical" evidence="6">
    <location>
        <begin position="118"/>
        <end position="139"/>
    </location>
</feature>
<dbReference type="PANTHER" id="PTHR13353:SF5">
    <property type="entry name" value="TRANSMEMBRANE PROTEIN 19"/>
    <property type="match status" value="1"/>
</dbReference>
<reference evidence="7 8" key="1">
    <citation type="submission" date="2022-07" db="EMBL/GenBank/DDBJ databases">
        <title>Genome-wide signatures of adaptation to extreme environments.</title>
        <authorList>
            <person name="Cho C.H."/>
            <person name="Yoon H.S."/>
        </authorList>
    </citation>
    <scope>NUCLEOTIDE SEQUENCE [LARGE SCALE GENOMIC DNA]</scope>
    <source>
        <strain evidence="7 8">DBV 063 E5</strain>
    </source>
</reference>
<evidence type="ECO:0000256" key="6">
    <source>
        <dbReference type="SAM" id="Phobius"/>
    </source>
</evidence>
<feature type="transmembrane region" description="Helical" evidence="6">
    <location>
        <begin position="243"/>
        <end position="262"/>
    </location>
</feature>
<evidence type="ECO:0000313" key="8">
    <source>
        <dbReference type="Proteomes" id="UP001301350"/>
    </source>
</evidence>
<keyword evidence="4 6" id="KW-1133">Transmembrane helix</keyword>
<evidence type="ECO:0000256" key="1">
    <source>
        <dbReference type="ARBA" id="ARBA00004141"/>
    </source>
</evidence>
<dbReference type="InterPro" id="IPR002794">
    <property type="entry name" value="DUF92_TMEM19"/>
</dbReference>
<feature type="transmembrane region" description="Helical" evidence="6">
    <location>
        <begin position="302"/>
        <end position="321"/>
    </location>
</feature>
<keyword evidence="3 6" id="KW-0812">Transmembrane</keyword>
<evidence type="ECO:0000256" key="4">
    <source>
        <dbReference type="ARBA" id="ARBA00022989"/>
    </source>
</evidence>
<evidence type="ECO:0000256" key="5">
    <source>
        <dbReference type="ARBA" id="ARBA00023136"/>
    </source>
</evidence>
<comment type="caution">
    <text evidence="7">The sequence shown here is derived from an EMBL/GenBank/DDBJ whole genome shotgun (WGS) entry which is preliminary data.</text>
</comment>
<protein>
    <recommendedName>
        <fullName evidence="9">TIGR00297 family protein</fullName>
    </recommendedName>
</protein>
<keyword evidence="8" id="KW-1185">Reference proteome</keyword>
<comment type="similarity">
    <text evidence="2">Belongs to the TMEM19 family.</text>
</comment>
<sequence length="323" mass="34296">MGLPTAVRWRGHRLAWTAAPLWADRLSRWRQPSNFMRAPWVAGHRLPCYRLRHALRTLCRNSPLRALLPTGDARAATALLVNGALYVVGRRYATRSLTPEALVHAAALGMLLWASLGWAAWTTCVLFLVLGSVATRVKLAEKESRGIAEKRGGARGPENVWGSAAVAAACCILYSLWVYAGVATGSPVMMWCKLGFVGSMATKLSDTLATEIGKAYGRTTYLVTNFQRVAPGTEGAISAEGTVAGIVGSLVIASFGAMSGLIPATRASVAVCAVAALVATTIESVIGATVQHRYAWLTNETVNVMNTALGALLAVLFAGLFRV</sequence>